<gene>
    <name evidence="5" type="ORF">EV01_1114</name>
</gene>
<dbReference type="RefSeq" id="WP_050496408.1">
    <property type="nucleotide sequence ID" value="NZ_JNAR01000015.1"/>
</dbReference>
<dbReference type="SMART" id="SM00028">
    <property type="entry name" value="TPR"/>
    <property type="match status" value="7"/>
</dbReference>
<dbReference type="PROSITE" id="PS50005">
    <property type="entry name" value="TPR"/>
    <property type="match status" value="2"/>
</dbReference>
<protein>
    <submittedName>
        <fullName evidence="5">Protease</fullName>
    </submittedName>
</protein>
<proteinExistence type="predicted"/>
<dbReference type="GO" id="GO:0006508">
    <property type="term" value="P:proteolysis"/>
    <property type="evidence" value="ECO:0007669"/>
    <property type="project" value="UniProtKB-KW"/>
</dbReference>
<dbReference type="InterPro" id="IPR050498">
    <property type="entry name" value="Ycf3"/>
</dbReference>
<evidence type="ECO:0000256" key="2">
    <source>
        <dbReference type="ARBA" id="ARBA00022803"/>
    </source>
</evidence>
<keyword evidence="4" id="KW-0732">Signal</keyword>
<evidence type="ECO:0000256" key="4">
    <source>
        <dbReference type="SAM" id="SignalP"/>
    </source>
</evidence>
<dbReference type="PANTHER" id="PTHR44858">
    <property type="entry name" value="TETRATRICOPEPTIDE REPEAT PROTEIN 6"/>
    <property type="match status" value="1"/>
</dbReference>
<name>A0A0A2B4F1_PROMR</name>
<dbReference type="Proteomes" id="UP000030481">
    <property type="component" value="Unassembled WGS sequence"/>
</dbReference>
<keyword evidence="5" id="KW-0378">Hydrolase</keyword>
<dbReference type="SUPFAM" id="SSF48439">
    <property type="entry name" value="Protein prenylyltransferase"/>
    <property type="match status" value="1"/>
</dbReference>
<dbReference type="SUPFAM" id="SSF50494">
    <property type="entry name" value="Trypsin-like serine proteases"/>
    <property type="match status" value="1"/>
</dbReference>
<keyword evidence="5" id="KW-0645">Protease</keyword>
<feature type="signal peptide" evidence="4">
    <location>
        <begin position="1"/>
        <end position="20"/>
    </location>
</feature>
<sequence length="644" mass="72288">MKSKLLIIPIILFNSLPILATIEDDLHQKCLKAADYSGCIKFNSKNKGFSFPNLFLRKKSNQNSSFKNKICTGKLIKNISKSIFPGVVVIKTKDSSGSGFVVGHFDGKTQIITNSHVIGVQKKVLISWEDGNEDIARVILNAGGRTEKTDLALLEVEGILGTVLPLKETAPEIGEDVIALGSPEGFDFSLTKGVISSMRDSANIIQTDTALNPGNSGGPLIDQFGCVVGVNTFKLEDSVGLNFAISSKVTSRFLSKYIPVKNLNTNKQRDVKNISDLQRAKNFVEFGGDDQKVILLSTLALLKKEDHEAYYVRALAKSNIGENNSALNDLNKALEMSPKNTKYLQTKGEIFSLLDQQIKAKEVFDYLIELDPKEANYFSYRGIANYFLWFKEGKKYGITREPAISDFKKAIELDPYNPKNYLLLGVANYSLVNPAKSIGFYDKAIKVDPSYSLAYLRRSRAKEYSRDVFGSKLDVLKFKELVPNSVIAPYKLATLEYGDKNYKLALEYLDQAILNLKNNHSPYPNDMLHRAVREIVLETPKIYDLYAFRGGINRASKNDGKSIIDYTAAIESIQNPQHRKDFEKLISFYEIRANSWYTMGDGNQACNDLLKSKKLSKDIEIEVSEHIENWFNYMCEDHSGNLFN</sequence>
<dbReference type="PRINTS" id="PR00834">
    <property type="entry name" value="PROTEASES2C"/>
</dbReference>
<evidence type="ECO:0000256" key="3">
    <source>
        <dbReference type="PROSITE-ProRule" id="PRU00339"/>
    </source>
</evidence>
<dbReference type="EMBL" id="JNAR01000015">
    <property type="protein sequence ID" value="KGG07499.1"/>
    <property type="molecule type" value="Genomic_DNA"/>
</dbReference>
<feature type="repeat" description="TPR" evidence="3">
    <location>
        <begin position="307"/>
        <end position="340"/>
    </location>
</feature>
<feature type="repeat" description="TPR" evidence="3">
    <location>
        <begin position="418"/>
        <end position="451"/>
    </location>
</feature>
<reference evidence="6" key="1">
    <citation type="journal article" date="2014" name="Sci. Data">
        <title>Genomes of diverse isolates of the marine cyanobacterium Prochlorococcus.</title>
        <authorList>
            <person name="Biller S."/>
            <person name="Berube P."/>
            <person name="Thompson J."/>
            <person name="Kelly L."/>
            <person name="Roggensack S."/>
            <person name="Awad L."/>
            <person name="Roache-Johnson K."/>
            <person name="Ding H."/>
            <person name="Giovannoni S.J."/>
            <person name="Moore L.R."/>
            <person name="Chisholm S.W."/>
        </authorList>
    </citation>
    <scope>NUCLEOTIDE SEQUENCE [LARGE SCALE GENOMIC DNA]</scope>
</reference>
<dbReference type="PANTHER" id="PTHR44858:SF1">
    <property type="entry name" value="UDP-N-ACETYLGLUCOSAMINE--PEPTIDE N-ACETYLGLUCOSAMINYLTRANSFERASE SPINDLY-RELATED"/>
    <property type="match status" value="1"/>
</dbReference>
<keyword evidence="2 3" id="KW-0802">TPR repeat</keyword>
<accession>A0A0A2B4F1</accession>
<evidence type="ECO:0000313" key="6">
    <source>
        <dbReference type="Proteomes" id="UP000030481"/>
    </source>
</evidence>
<dbReference type="Pfam" id="PF13365">
    <property type="entry name" value="Trypsin_2"/>
    <property type="match status" value="1"/>
</dbReference>
<dbReference type="InterPro" id="IPR019734">
    <property type="entry name" value="TPR_rpt"/>
</dbReference>
<evidence type="ECO:0000256" key="1">
    <source>
        <dbReference type="ARBA" id="ARBA00022737"/>
    </source>
</evidence>
<evidence type="ECO:0000313" key="5">
    <source>
        <dbReference type="EMBL" id="KGG07499.1"/>
    </source>
</evidence>
<dbReference type="InterPro" id="IPR011990">
    <property type="entry name" value="TPR-like_helical_dom_sf"/>
</dbReference>
<dbReference type="Gene3D" id="1.25.40.10">
    <property type="entry name" value="Tetratricopeptide repeat domain"/>
    <property type="match status" value="3"/>
</dbReference>
<dbReference type="InterPro" id="IPR001940">
    <property type="entry name" value="Peptidase_S1C"/>
</dbReference>
<dbReference type="GO" id="GO:0004252">
    <property type="term" value="F:serine-type endopeptidase activity"/>
    <property type="evidence" value="ECO:0007669"/>
    <property type="project" value="InterPro"/>
</dbReference>
<dbReference type="InterPro" id="IPR009003">
    <property type="entry name" value="Peptidase_S1_PA"/>
</dbReference>
<dbReference type="Pfam" id="PF13181">
    <property type="entry name" value="TPR_8"/>
    <property type="match status" value="1"/>
</dbReference>
<feature type="chain" id="PRO_5001985364" evidence="4">
    <location>
        <begin position="21"/>
        <end position="644"/>
    </location>
</feature>
<comment type="caution">
    <text evidence="5">The sequence shown here is derived from an EMBL/GenBank/DDBJ whole genome shotgun (WGS) entry which is preliminary data.</text>
</comment>
<dbReference type="SUPFAM" id="SSF48452">
    <property type="entry name" value="TPR-like"/>
    <property type="match status" value="1"/>
</dbReference>
<organism evidence="5 6">
    <name type="scientific">Prochlorococcus marinus str. MIT 9401</name>
    <dbReference type="NCBI Taxonomy" id="167551"/>
    <lineage>
        <taxon>Bacteria</taxon>
        <taxon>Bacillati</taxon>
        <taxon>Cyanobacteriota</taxon>
        <taxon>Cyanophyceae</taxon>
        <taxon>Synechococcales</taxon>
        <taxon>Prochlorococcaceae</taxon>
        <taxon>Prochlorococcus</taxon>
    </lineage>
</organism>
<keyword evidence="1" id="KW-0677">Repeat</keyword>
<dbReference type="Gene3D" id="2.40.10.120">
    <property type="match status" value="1"/>
</dbReference>
<dbReference type="AlphaFoldDB" id="A0A0A2B4F1"/>